<dbReference type="HAMAP" id="MF_01989">
    <property type="entry name" value="Cyc_amidohydrol"/>
    <property type="match status" value="1"/>
</dbReference>
<feature type="binding site" evidence="3">
    <location>
        <position position="175"/>
    </location>
    <ligand>
        <name>substrate</name>
    </ligand>
</feature>
<dbReference type="InterPro" id="IPR043007">
    <property type="entry name" value="AtzD/Barbiturase_RUC"/>
</dbReference>
<dbReference type="Gene3D" id="3.30.1330.170">
    <property type="entry name" value="Cyanuric acid hydrolase/Barbiturase, RU A"/>
    <property type="match status" value="1"/>
</dbReference>
<comment type="similarity">
    <text evidence="1 3">Belongs to the cyclic amide hydrolase (CyAH) family.</text>
</comment>
<dbReference type="Gene3D" id="3.30.1330.180">
    <property type="entry name" value="Cyanuric acid hydrolase/Barbiturase, RU B"/>
    <property type="match status" value="1"/>
</dbReference>
<feature type="binding site" evidence="3">
    <location>
        <position position="52"/>
    </location>
    <ligand>
        <name>substrate</name>
    </ligand>
</feature>
<comment type="activity regulation">
    <text evidence="3">Inhibited by barbituric acid.</text>
</comment>
<dbReference type="Gene3D" id="3.30.1330.160">
    <property type="entry name" value="Cyanuric acid hydrolase/Barbituras, RU C"/>
    <property type="match status" value="1"/>
</dbReference>
<proteinExistence type="inferred from homology"/>
<dbReference type="EMBL" id="QGMK01000063">
    <property type="protein sequence ID" value="TVY84689.1"/>
    <property type="molecule type" value="Genomic_DNA"/>
</dbReference>
<comment type="function">
    <text evidence="3">Responsible for the hydrolysis of cyanuric acid, an intermediate formed during catabolism of s-triazine based compounds in herbicides such as atrazine and polymers such as melamine. Catalyzes the hydrolytic opening of the s-triazine ring of cyanuric acid (2,4,6-trihydroxy-s-triazine) to yield carbon dioxide and carboxybiuret, which spontaneously decarboxylates to biuret.</text>
</comment>
<feature type="binding site" evidence="3">
    <location>
        <begin position="317"/>
        <end position="318"/>
    </location>
    <ligand>
        <name>substrate</name>
    </ligand>
</feature>
<comment type="caution">
    <text evidence="4">The sequence shown here is derived from an EMBL/GenBank/DDBJ whole genome shotgun (WGS) entry which is preliminary data.</text>
</comment>
<dbReference type="InterPro" id="IPR043008">
    <property type="entry name" value="AtzD/Barbiturase_RUA"/>
</dbReference>
<dbReference type="AlphaFoldDB" id="A0A8T9CFR1"/>
<feature type="binding site" evidence="3">
    <location>
        <begin position="211"/>
        <end position="212"/>
    </location>
    <ligand>
        <name>substrate</name>
    </ligand>
</feature>
<dbReference type="GO" id="GO:0046872">
    <property type="term" value="F:metal ion binding"/>
    <property type="evidence" value="ECO:0007669"/>
    <property type="project" value="UniProtKB-UniRule"/>
</dbReference>
<evidence type="ECO:0000313" key="4">
    <source>
        <dbReference type="EMBL" id="TVY84689.1"/>
    </source>
</evidence>
<comment type="caution">
    <text evidence="3">Lacks conserved residue(s) required for the propagation of feature annotation.</text>
</comment>
<keyword evidence="5" id="KW-1185">Reference proteome</keyword>
<gene>
    <name evidence="4" type="primary">CAH_0</name>
    <name evidence="4" type="ORF">LSUE1_G000720</name>
</gene>
<name>A0A8T9CFR1_9HELO</name>
<dbReference type="Proteomes" id="UP000469558">
    <property type="component" value="Unassembled WGS sequence"/>
</dbReference>
<dbReference type="EC" id="3.5.2.15" evidence="3"/>
<comment type="catalytic activity">
    <reaction evidence="3">
        <text>cyanurate + H2O = 1-carboxybiuret + H(+)</text>
        <dbReference type="Rhea" id="RHEA:70363"/>
        <dbReference type="ChEBI" id="CHEBI:15377"/>
        <dbReference type="ChEBI" id="CHEBI:15378"/>
        <dbReference type="ChEBI" id="CHEBI:38028"/>
        <dbReference type="ChEBI" id="CHEBI:142864"/>
        <dbReference type="EC" id="3.5.2.15"/>
    </reaction>
</comment>
<protein>
    <recommendedName>
        <fullName evidence="3">Cyanuric acid amidohydrolase</fullName>
        <shortName evidence="3">CAH</shortName>
        <ecNumber evidence="3">3.5.2.15</ecNumber>
    </recommendedName>
</protein>
<feature type="binding site" evidence="3">
    <location>
        <position position="324"/>
    </location>
    <ligand>
        <name>Mg(2+)</name>
        <dbReference type="ChEBI" id="CHEBI:18420"/>
        <note>structural</note>
    </ligand>
</feature>
<feature type="binding site" evidence="3">
    <location>
        <position position="323"/>
    </location>
    <ligand>
        <name>Mg(2+)</name>
        <dbReference type="ChEBI" id="CHEBI:18420"/>
        <note>structural</note>
    </ligand>
</feature>
<feature type="region of interest" description="RU C" evidence="3">
    <location>
        <begin position="233"/>
        <end position="347"/>
    </location>
</feature>
<feature type="binding site" evidence="3">
    <location>
        <position position="271"/>
    </location>
    <ligand>
        <name>Mg(2+)</name>
        <dbReference type="ChEBI" id="CHEBI:18420"/>
        <note>structural</note>
    </ligand>
</feature>
<keyword evidence="3" id="KW-0460">Magnesium</keyword>
<comment type="domain">
    <text evidence="3">The monomer structure is formed from three repeating units (RUs) that share the same structure as one another. The monomer, the active site and substrate all possess threefold rotational symmetry, to the extent that the active site possesses three potential Ser-Lys catalytic dyads. It is possible that any or all of the three active-site serines may act as nucleophile (albeit only one can do so per catalytic cycle).</text>
</comment>
<evidence type="ECO:0000313" key="5">
    <source>
        <dbReference type="Proteomes" id="UP000469558"/>
    </source>
</evidence>
<feature type="binding site" evidence="3">
    <location>
        <position position="325"/>
    </location>
    <ligand>
        <name>Mg(2+)</name>
        <dbReference type="ChEBI" id="CHEBI:18420"/>
        <note>structural</note>
    </ligand>
</feature>
<dbReference type="NCBIfam" id="TIGR02714">
    <property type="entry name" value="amido_AtzD_TrzD"/>
    <property type="match status" value="1"/>
</dbReference>
<reference evidence="4 5" key="1">
    <citation type="submission" date="2018-05" db="EMBL/GenBank/DDBJ databases">
        <title>Genome sequencing and assembly of the regulated plant pathogen Lachnellula willkommii and related sister species for the development of diagnostic species identification markers.</title>
        <authorList>
            <person name="Giroux E."/>
            <person name="Bilodeau G."/>
        </authorList>
    </citation>
    <scope>NUCLEOTIDE SEQUENCE [LARGE SCALE GENOMIC DNA]</scope>
    <source>
        <strain evidence="4 5">CBS 268.59</strain>
    </source>
</reference>
<feature type="site" description="Important for substrate specificity" evidence="3">
    <location>
        <position position="294"/>
    </location>
</feature>
<comment type="subunit">
    <text evidence="3">Homotetramer.</text>
</comment>
<dbReference type="GO" id="GO:0019381">
    <property type="term" value="P:atrazine catabolic process"/>
    <property type="evidence" value="ECO:0007669"/>
    <property type="project" value="UniProtKB-UniRule"/>
</dbReference>
<organism evidence="4 5">
    <name type="scientific">Lachnellula suecica</name>
    <dbReference type="NCBI Taxonomy" id="602035"/>
    <lineage>
        <taxon>Eukaryota</taxon>
        <taxon>Fungi</taxon>
        <taxon>Dikarya</taxon>
        <taxon>Ascomycota</taxon>
        <taxon>Pezizomycotina</taxon>
        <taxon>Leotiomycetes</taxon>
        <taxon>Helotiales</taxon>
        <taxon>Lachnaceae</taxon>
        <taxon>Lachnellula</taxon>
    </lineage>
</organism>
<comment type="pathway">
    <text evidence="3">Xenobiotic degradation; atrazine degradation; biuret from cyanurate: step 1/1.</text>
</comment>
<dbReference type="GO" id="GO:0018753">
    <property type="term" value="F:cyanuric acid amidohydrolase activity"/>
    <property type="evidence" value="ECO:0007669"/>
    <property type="project" value="UniProtKB-UniRule"/>
</dbReference>
<feature type="active site" description="Nucleophile" evidence="3">
    <location>
        <position position="211"/>
    </location>
</feature>
<dbReference type="InterPro" id="IPR014086">
    <property type="entry name" value="AtzD/Barbiturase"/>
</dbReference>
<dbReference type="OrthoDB" id="5210206at2759"/>
<evidence type="ECO:0000256" key="2">
    <source>
        <dbReference type="ARBA" id="ARBA00022801"/>
    </source>
</evidence>
<feature type="binding site" evidence="3">
    <location>
        <position position="328"/>
    </location>
    <ligand>
        <name>Mg(2+)</name>
        <dbReference type="ChEBI" id="CHEBI:18420"/>
        <note>structural</note>
    </ligand>
</feature>
<accession>A0A8T9CFR1</accession>
<evidence type="ECO:0000256" key="3">
    <source>
        <dbReference type="HAMAP-Rule" id="MF_01989"/>
    </source>
</evidence>
<dbReference type="InterPro" id="IPR043006">
    <property type="entry name" value="AtzD/Barbiturase_RUB"/>
</dbReference>
<evidence type="ECO:0000256" key="1">
    <source>
        <dbReference type="ARBA" id="ARBA00010947"/>
    </source>
</evidence>
<dbReference type="Pfam" id="PF09663">
    <property type="entry name" value="Amido_AtzD_TrzD"/>
    <property type="match status" value="1"/>
</dbReference>
<keyword evidence="2 3" id="KW-0378">Hydrolase</keyword>
<sequence>MAAQVSILKFGVSSPADTSPLKHVKVAGYNASKILAVIGKSEGNGCVNDFSRTLSTVVWEPLIPDSAVTIFSEGTEGVLSPHVTFIVREEEATGLLAAAGRTRVLEPHEIGTAEHATQIASSVREILERTNISRENVNLVLIKCPLLTSEKVGITKAASKAPVTEDTYESMAKSRYASAVGIAVALGEIGESYLDEAMRNETTWSSRASCSSGAELEDCHILIIASDPSSGNLRGISAHMDDAIDANVILRVLDQVKTEKGRVLQVFAKAEASKNGTIRGMRHTMNNDSDIHSTRHARAAMGGLIAGLVGDTQLYISGGAEGQGPPGGGSLAVFYTVAEPHSQKALV</sequence>
<feature type="binding site" evidence="3">
    <location>
        <position position="320"/>
    </location>
    <ligand>
        <name>Mg(2+)</name>
        <dbReference type="ChEBI" id="CHEBI:18420"/>
        <note>structural</note>
    </ligand>
</feature>
<feature type="region of interest" description="RU A" evidence="3">
    <location>
        <begin position="1"/>
        <end position="91"/>
    </location>
</feature>
<feature type="binding site" evidence="3">
    <location>
        <position position="298"/>
    </location>
    <ligand>
        <name>substrate</name>
    </ligand>
</feature>
<feature type="active site" evidence="3">
    <location>
        <position position="143"/>
    </location>
</feature>
<keyword evidence="3" id="KW-0479">Metal-binding</keyword>